<dbReference type="NCBIfam" id="TIGR02452">
    <property type="entry name" value="TIGR02452 family protein"/>
    <property type="match status" value="1"/>
</dbReference>
<dbReference type="PANTHER" id="PTHR35596:SF1">
    <property type="entry name" value="MICROBIAL-TYPE PARG CATALYTIC DOMAIN-CONTAINING PROTEIN"/>
    <property type="match status" value="1"/>
</dbReference>
<dbReference type="SUPFAM" id="SSF52949">
    <property type="entry name" value="Macro domain-like"/>
    <property type="match status" value="1"/>
</dbReference>
<dbReference type="Gene3D" id="3.40.220.10">
    <property type="entry name" value="Leucine Aminopeptidase, subunit E, domain 1"/>
    <property type="match status" value="1"/>
</dbReference>
<organism evidence="3 4">
    <name type="scientific">Paxillus involutus ATCC 200175</name>
    <dbReference type="NCBI Taxonomy" id="664439"/>
    <lineage>
        <taxon>Eukaryota</taxon>
        <taxon>Fungi</taxon>
        <taxon>Dikarya</taxon>
        <taxon>Basidiomycota</taxon>
        <taxon>Agaricomycotina</taxon>
        <taxon>Agaricomycetes</taxon>
        <taxon>Agaricomycetidae</taxon>
        <taxon>Boletales</taxon>
        <taxon>Paxilineae</taxon>
        <taxon>Paxillaceae</taxon>
        <taxon>Paxillus</taxon>
    </lineage>
</organism>
<evidence type="ECO:0000313" key="4">
    <source>
        <dbReference type="Proteomes" id="UP000053647"/>
    </source>
</evidence>
<dbReference type="InterPro" id="IPR019261">
    <property type="entry name" value="PARG_cat_microbial"/>
</dbReference>
<dbReference type="PANTHER" id="PTHR35596">
    <property type="entry name" value="DUF2263 DOMAIN-CONTAINING PROTEIN"/>
    <property type="match status" value="1"/>
</dbReference>
<reference evidence="3 4" key="1">
    <citation type="submission" date="2014-06" db="EMBL/GenBank/DDBJ databases">
        <authorList>
            <consortium name="DOE Joint Genome Institute"/>
            <person name="Kuo A."/>
            <person name="Kohler A."/>
            <person name="Nagy L.G."/>
            <person name="Floudas D."/>
            <person name="Copeland A."/>
            <person name="Barry K.W."/>
            <person name="Cichocki N."/>
            <person name="Veneault-Fourrey C."/>
            <person name="LaButti K."/>
            <person name="Lindquist E.A."/>
            <person name="Lipzen A."/>
            <person name="Lundell T."/>
            <person name="Morin E."/>
            <person name="Murat C."/>
            <person name="Sun H."/>
            <person name="Tunlid A."/>
            <person name="Henrissat B."/>
            <person name="Grigoriev I.V."/>
            <person name="Hibbett D.S."/>
            <person name="Martin F."/>
            <person name="Nordberg H.P."/>
            <person name="Cantor M.N."/>
            <person name="Hua S.X."/>
        </authorList>
    </citation>
    <scope>NUCLEOTIDE SEQUENCE [LARGE SCALE GENOMIC DNA]</scope>
    <source>
        <strain evidence="3 4">ATCC 200175</strain>
    </source>
</reference>
<proteinExistence type="predicted"/>
<dbReference type="Pfam" id="PF10021">
    <property type="entry name" value="PARG_cat_microb"/>
    <property type="match status" value="1"/>
</dbReference>
<accession>A0A0C9TIS7</accession>
<reference evidence="4" key="2">
    <citation type="submission" date="2015-01" db="EMBL/GenBank/DDBJ databases">
        <title>Evolutionary Origins and Diversification of the Mycorrhizal Mutualists.</title>
        <authorList>
            <consortium name="DOE Joint Genome Institute"/>
            <consortium name="Mycorrhizal Genomics Consortium"/>
            <person name="Kohler A."/>
            <person name="Kuo A."/>
            <person name="Nagy L.G."/>
            <person name="Floudas D."/>
            <person name="Copeland A."/>
            <person name="Barry K.W."/>
            <person name="Cichocki N."/>
            <person name="Veneault-Fourrey C."/>
            <person name="LaButti K."/>
            <person name="Lindquist E.A."/>
            <person name="Lipzen A."/>
            <person name="Lundell T."/>
            <person name="Morin E."/>
            <person name="Murat C."/>
            <person name="Riley R."/>
            <person name="Ohm R."/>
            <person name="Sun H."/>
            <person name="Tunlid A."/>
            <person name="Henrissat B."/>
            <person name="Grigoriev I.V."/>
            <person name="Hibbett D.S."/>
            <person name="Martin F."/>
        </authorList>
    </citation>
    <scope>NUCLEOTIDE SEQUENCE [LARGE SCALE GENOMIC DNA]</scope>
    <source>
        <strain evidence="4">ATCC 200175</strain>
    </source>
</reference>
<evidence type="ECO:0000313" key="3">
    <source>
        <dbReference type="EMBL" id="KIJ15585.1"/>
    </source>
</evidence>
<evidence type="ECO:0000256" key="1">
    <source>
        <dbReference type="SAM" id="MobiDB-lite"/>
    </source>
</evidence>
<name>A0A0C9TIS7_PAXIN</name>
<feature type="domain" description="Microbial-type PARG catalytic" evidence="2">
    <location>
        <begin position="118"/>
        <end position="278"/>
    </location>
</feature>
<feature type="compositionally biased region" description="Polar residues" evidence="1">
    <location>
        <begin position="71"/>
        <end position="82"/>
    </location>
</feature>
<keyword evidence="4" id="KW-1185">Reference proteome</keyword>
<protein>
    <recommendedName>
        <fullName evidence="2">Microbial-type PARG catalytic domain-containing protein</fullName>
    </recommendedName>
</protein>
<feature type="region of interest" description="Disordered" evidence="1">
    <location>
        <begin position="58"/>
        <end position="114"/>
    </location>
</feature>
<feature type="region of interest" description="Disordered" evidence="1">
    <location>
        <begin position="1"/>
        <end position="37"/>
    </location>
</feature>
<dbReference type="InterPro" id="IPR043472">
    <property type="entry name" value="Macro_dom-like"/>
</dbReference>
<gene>
    <name evidence="3" type="ORF">PAXINDRAFT_155588</name>
</gene>
<dbReference type="InterPro" id="IPR012664">
    <property type="entry name" value="CHP02452"/>
</dbReference>
<dbReference type="Proteomes" id="UP000053647">
    <property type="component" value="Unassembled WGS sequence"/>
</dbReference>
<dbReference type="AlphaFoldDB" id="A0A0C9TIS7"/>
<dbReference type="HOGENOM" id="CLU_024412_4_0_1"/>
<dbReference type="EMBL" id="KN819336">
    <property type="protein sequence ID" value="KIJ15585.1"/>
    <property type="molecule type" value="Genomic_DNA"/>
</dbReference>
<evidence type="ECO:0000259" key="2">
    <source>
        <dbReference type="Pfam" id="PF10021"/>
    </source>
</evidence>
<dbReference type="OrthoDB" id="9985428at2759"/>
<sequence>MTHQAKLPFKKKGHADDSTGPADAANGPGAQRRNRLKDIADTTLKAIEAVRWSHAGRLISSHHSGNRSKVPDTSTQYSTMTHQAKLPFKKKGHADDSTGPDAANEPGAQRRNRLKDIADTTLKAIEAGSMTSAGISYDLAANIRFSNHNTRYYPPNDNFISTWPSNAPKSSTHALPKISILDISTLDGARLLHDKLSSRSTSYGRIAVLNFASATRPGGGFLGGAQAQEESIARSSTLYPSLMTDVAQQFYQLHDRDRKGGFYYHAMVYTPSVVVVRNDGGDWVSPFEIDVLTSAAVNAGDVRSKNDKGDRVNSAELERRINATMMERMARVLFLMEQQGAKNIVLGSFGTGVFRNSVEVVARIWADLLTSQGARYKHSFDRVVFAILGTSTYSAFGEAFRKRETQVPNNMGVDR</sequence>